<accession>A0ABQ5F8N9</accession>
<keyword evidence="3" id="KW-1185">Reference proteome</keyword>
<organism evidence="2 3">
    <name type="scientific">Tanacetum coccineum</name>
    <dbReference type="NCBI Taxonomy" id="301880"/>
    <lineage>
        <taxon>Eukaryota</taxon>
        <taxon>Viridiplantae</taxon>
        <taxon>Streptophyta</taxon>
        <taxon>Embryophyta</taxon>
        <taxon>Tracheophyta</taxon>
        <taxon>Spermatophyta</taxon>
        <taxon>Magnoliopsida</taxon>
        <taxon>eudicotyledons</taxon>
        <taxon>Gunneridae</taxon>
        <taxon>Pentapetalae</taxon>
        <taxon>asterids</taxon>
        <taxon>campanulids</taxon>
        <taxon>Asterales</taxon>
        <taxon>Asteraceae</taxon>
        <taxon>Asteroideae</taxon>
        <taxon>Anthemideae</taxon>
        <taxon>Anthemidinae</taxon>
        <taxon>Tanacetum</taxon>
    </lineage>
</organism>
<feature type="compositionally biased region" description="Basic and acidic residues" evidence="1">
    <location>
        <begin position="12"/>
        <end position="21"/>
    </location>
</feature>
<evidence type="ECO:0000256" key="1">
    <source>
        <dbReference type="SAM" id="MobiDB-lite"/>
    </source>
</evidence>
<reference evidence="2" key="1">
    <citation type="journal article" date="2022" name="Int. J. Mol. Sci.">
        <title>Draft Genome of Tanacetum Coccineum: Genomic Comparison of Closely Related Tanacetum-Family Plants.</title>
        <authorList>
            <person name="Yamashiro T."/>
            <person name="Shiraishi A."/>
            <person name="Nakayama K."/>
            <person name="Satake H."/>
        </authorList>
    </citation>
    <scope>NUCLEOTIDE SEQUENCE</scope>
</reference>
<name>A0ABQ5F8N9_9ASTR</name>
<proteinExistence type="predicted"/>
<gene>
    <name evidence="2" type="ORF">Tco_1003294</name>
</gene>
<evidence type="ECO:0000313" key="2">
    <source>
        <dbReference type="EMBL" id="GJT59761.1"/>
    </source>
</evidence>
<dbReference type="Proteomes" id="UP001151760">
    <property type="component" value="Unassembled WGS sequence"/>
</dbReference>
<sequence>MDPAIVMCKNSGHREDGEKIMELGTMDMDGSATEKMDNGDDGREGDEGTRLKIKVLIRMESVEALETEVNFGSNNAYLDEIEKAFRVLDN</sequence>
<feature type="region of interest" description="Disordered" evidence="1">
    <location>
        <begin position="9"/>
        <end position="47"/>
    </location>
</feature>
<reference evidence="2" key="2">
    <citation type="submission" date="2022-01" db="EMBL/GenBank/DDBJ databases">
        <authorList>
            <person name="Yamashiro T."/>
            <person name="Shiraishi A."/>
            <person name="Satake H."/>
            <person name="Nakayama K."/>
        </authorList>
    </citation>
    <scope>NUCLEOTIDE SEQUENCE</scope>
</reference>
<feature type="compositionally biased region" description="Basic and acidic residues" evidence="1">
    <location>
        <begin position="32"/>
        <end position="47"/>
    </location>
</feature>
<evidence type="ECO:0000313" key="3">
    <source>
        <dbReference type="Proteomes" id="UP001151760"/>
    </source>
</evidence>
<protein>
    <submittedName>
        <fullName evidence="2">Uncharacterized protein</fullName>
    </submittedName>
</protein>
<dbReference type="EMBL" id="BQNB010017138">
    <property type="protein sequence ID" value="GJT59761.1"/>
    <property type="molecule type" value="Genomic_DNA"/>
</dbReference>
<comment type="caution">
    <text evidence="2">The sequence shown here is derived from an EMBL/GenBank/DDBJ whole genome shotgun (WGS) entry which is preliminary data.</text>
</comment>